<gene>
    <name evidence="4" type="primary">ydaM_7</name>
    <name evidence="4" type="ORF">GALL_75770</name>
</gene>
<dbReference type="InterPro" id="IPR000700">
    <property type="entry name" value="PAS-assoc_C"/>
</dbReference>
<protein>
    <submittedName>
        <fullName evidence="4">Putative diguanylate cyclase YdaM</fullName>
        <ecNumber evidence="4">2.7.7.65</ecNumber>
    </submittedName>
</protein>
<proteinExistence type="predicted"/>
<comment type="caution">
    <text evidence="4">The sequence shown here is derived from an EMBL/GenBank/DDBJ whole genome shotgun (WGS) entry which is preliminary data.</text>
</comment>
<evidence type="ECO:0000259" key="3">
    <source>
        <dbReference type="PROSITE" id="PS50887"/>
    </source>
</evidence>
<keyword evidence="4" id="KW-0808">Transferase</keyword>
<dbReference type="PROSITE" id="PS50113">
    <property type="entry name" value="PAC"/>
    <property type="match status" value="1"/>
</dbReference>
<dbReference type="CDD" id="cd00130">
    <property type="entry name" value="PAS"/>
    <property type="match status" value="1"/>
</dbReference>
<dbReference type="Pfam" id="PF00990">
    <property type="entry name" value="GGDEF"/>
    <property type="match status" value="1"/>
</dbReference>
<feature type="transmembrane region" description="Helical" evidence="1">
    <location>
        <begin position="110"/>
        <end position="128"/>
    </location>
</feature>
<feature type="transmembrane region" description="Helical" evidence="1">
    <location>
        <begin position="70"/>
        <end position="89"/>
    </location>
</feature>
<dbReference type="CDD" id="cd01949">
    <property type="entry name" value="GGDEF"/>
    <property type="match status" value="1"/>
</dbReference>
<sequence>MNSATGVERKSKLSLLNDFLFFHINERNFAVRIEQINSRIRLYPRIVISQLAIAFLLVGVMWNGVVHDVLFAWLALACAAHTFELVYWLRFHQDAQNIRQCRRWNIGFRWFSGIVGIIWGSTGLLMFVPGQMVYQAFLICVVLGISGAAVTSNPVHPPSLFIHLGTLISPILFRVLWVGDWTHLFLGSMLVIYILFVLNASLELIHTFEKSLQQRIDNEKLTAELKQAQSIAHIGSWHYAFGTGQFTWTEELYRIFGVSSKTFIPSTETLISLIYPDDQSAMHKWIEACATGQKPSALEFRCLCPDGTISHIQWHGELTLDAEAKPSYIVGTGQDVTERKRVEAQINNIAYHDALTGLPNRRLLDDRLEQAFAACKRSGQYGALIFLDLDNFKPLNDTHGHKVGDLLLVEVAHRLGSCVRKVDTVARFGGDEFVVILNELGDNESECAEQAGIVAEKIQYALAGTYWLPFESEGSTKLVVHQNVGASMGVALFNKNINAENVLKWADVAMYQAKNTGKNRILFHEALV</sequence>
<dbReference type="AlphaFoldDB" id="A0A1J5TFI1"/>
<dbReference type="Gene3D" id="3.30.450.20">
    <property type="entry name" value="PAS domain"/>
    <property type="match status" value="1"/>
</dbReference>
<dbReference type="InterPro" id="IPR052163">
    <property type="entry name" value="DGC-Regulatory_Protein"/>
</dbReference>
<dbReference type="EC" id="2.7.7.65" evidence="4"/>
<dbReference type="InterPro" id="IPR013655">
    <property type="entry name" value="PAS_fold_3"/>
</dbReference>
<feature type="transmembrane region" description="Helical" evidence="1">
    <location>
        <begin position="184"/>
        <end position="205"/>
    </location>
</feature>
<dbReference type="NCBIfam" id="TIGR00229">
    <property type="entry name" value="sensory_box"/>
    <property type="match status" value="1"/>
</dbReference>
<reference evidence="4" key="1">
    <citation type="submission" date="2016-10" db="EMBL/GenBank/DDBJ databases">
        <title>Sequence of Gallionella enrichment culture.</title>
        <authorList>
            <person name="Poehlein A."/>
            <person name="Muehling M."/>
            <person name="Daniel R."/>
        </authorList>
    </citation>
    <scope>NUCLEOTIDE SEQUENCE</scope>
</reference>
<keyword evidence="1" id="KW-0812">Transmembrane</keyword>
<dbReference type="Gene3D" id="3.30.70.270">
    <property type="match status" value="1"/>
</dbReference>
<organism evidence="4">
    <name type="scientific">mine drainage metagenome</name>
    <dbReference type="NCBI Taxonomy" id="410659"/>
    <lineage>
        <taxon>unclassified sequences</taxon>
        <taxon>metagenomes</taxon>
        <taxon>ecological metagenomes</taxon>
    </lineage>
</organism>
<dbReference type="Pfam" id="PF08447">
    <property type="entry name" value="PAS_3"/>
    <property type="match status" value="1"/>
</dbReference>
<keyword evidence="4" id="KW-0548">Nucleotidyltransferase</keyword>
<feature type="transmembrane region" description="Helical" evidence="1">
    <location>
        <begin position="160"/>
        <end position="178"/>
    </location>
</feature>
<evidence type="ECO:0000259" key="2">
    <source>
        <dbReference type="PROSITE" id="PS50113"/>
    </source>
</evidence>
<dbReference type="InterPro" id="IPR000014">
    <property type="entry name" value="PAS"/>
</dbReference>
<evidence type="ECO:0000313" key="4">
    <source>
        <dbReference type="EMBL" id="OIR10806.1"/>
    </source>
</evidence>
<accession>A0A1J5TFI1</accession>
<keyword evidence="1" id="KW-0472">Membrane</keyword>
<name>A0A1J5TFI1_9ZZZZ</name>
<dbReference type="PANTHER" id="PTHR46663:SF3">
    <property type="entry name" value="SLL0267 PROTEIN"/>
    <property type="match status" value="1"/>
</dbReference>
<dbReference type="SUPFAM" id="SSF55785">
    <property type="entry name" value="PYP-like sensor domain (PAS domain)"/>
    <property type="match status" value="1"/>
</dbReference>
<dbReference type="FunFam" id="3.30.70.270:FF:000001">
    <property type="entry name" value="Diguanylate cyclase domain protein"/>
    <property type="match status" value="1"/>
</dbReference>
<feature type="domain" description="PAC" evidence="2">
    <location>
        <begin position="296"/>
        <end position="348"/>
    </location>
</feature>
<dbReference type="SUPFAM" id="SSF55073">
    <property type="entry name" value="Nucleotide cyclase"/>
    <property type="match status" value="1"/>
</dbReference>
<dbReference type="InterPro" id="IPR000160">
    <property type="entry name" value="GGDEF_dom"/>
</dbReference>
<dbReference type="PANTHER" id="PTHR46663">
    <property type="entry name" value="DIGUANYLATE CYCLASE DGCT-RELATED"/>
    <property type="match status" value="1"/>
</dbReference>
<dbReference type="GO" id="GO:0052621">
    <property type="term" value="F:diguanylate cyclase activity"/>
    <property type="evidence" value="ECO:0007669"/>
    <property type="project" value="UniProtKB-EC"/>
</dbReference>
<dbReference type="InterPro" id="IPR001610">
    <property type="entry name" value="PAC"/>
</dbReference>
<dbReference type="Gene3D" id="2.10.70.100">
    <property type="match status" value="1"/>
</dbReference>
<dbReference type="InterPro" id="IPR035965">
    <property type="entry name" value="PAS-like_dom_sf"/>
</dbReference>
<evidence type="ECO:0000256" key="1">
    <source>
        <dbReference type="SAM" id="Phobius"/>
    </source>
</evidence>
<dbReference type="InterPro" id="IPR043128">
    <property type="entry name" value="Rev_trsase/Diguanyl_cyclase"/>
</dbReference>
<dbReference type="EMBL" id="MLJW01000022">
    <property type="protein sequence ID" value="OIR10806.1"/>
    <property type="molecule type" value="Genomic_DNA"/>
</dbReference>
<dbReference type="PROSITE" id="PS50887">
    <property type="entry name" value="GGDEF"/>
    <property type="match status" value="1"/>
</dbReference>
<dbReference type="InterPro" id="IPR029787">
    <property type="entry name" value="Nucleotide_cyclase"/>
</dbReference>
<keyword evidence="1" id="KW-1133">Transmembrane helix</keyword>
<dbReference type="SMART" id="SM00267">
    <property type="entry name" value="GGDEF"/>
    <property type="match status" value="1"/>
</dbReference>
<dbReference type="SMART" id="SM00086">
    <property type="entry name" value="PAC"/>
    <property type="match status" value="1"/>
</dbReference>
<feature type="transmembrane region" description="Helical" evidence="1">
    <location>
        <begin position="42"/>
        <end position="64"/>
    </location>
</feature>
<dbReference type="NCBIfam" id="TIGR00254">
    <property type="entry name" value="GGDEF"/>
    <property type="match status" value="1"/>
</dbReference>
<feature type="domain" description="GGDEF" evidence="3">
    <location>
        <begin position="380"/>
        <end position="526"/>
    </location>
</feature>